<keyword evidence="2" id="KW-0560">Oxidoreductase</keyword>
<evidence type="ECO:0000256" key="2">
    <source>
        <dbReference type="ARBA" id="ARBA00023002"/>
    </source>
</evidence>
<dbReference type="FunFam" id="3.40.50.720:FF:000084">
    <property type="entry name" value="Short-chain dehydrogenase reductase"/>
    <property type="match status" value="1"/>
</dbReference>
<dbReference type="InterPro" id="IPR002347">
    <property type="entry name" value="SDR_fam"/>
</dbReference>
<dbReference type="GO" id="GO:0016491">
    <property type="term" value="F:oxidoreductase activity"/>
    <property type="evidence" value="ECO:0007669"/>
    <property type="project" value="UniProtKB-KW"/>
</dbReference>
<reference evidence="3" key="1">
    <citation type="submission" date="2021-01" db="EMBL/GenBank/DDBJ databases">
        <authorList>
            <person name="Corre E."/>
            <person name="Pelletier E."/>
            <person name="Niang G."/>
            <person name="Scheremetjew M."/>
            <person name="Finn R."/>
            <person name="Kale V."/>
            <person name="Holt S."/>
            <person name="Cochrane G."/>
            <person name="Meng A."/>
            <person name="Brown T."/>
            <person name="Cohen L."/>
        </authorList>
    </citation>
    <scope>NUCLEOTIDE SEQUENCE</scope>
    <source>
        <strain evidence="3">NY070348D</strain>
    </source>
</reference>
<organism evidence="3">
    <name type="scientific">Mucochytrium quahogii</name>
    <dbReference type="NCBI Taxonomy" id="96639"/>
    <lineage>
        <taxon>Eukaryota</taxon>
        <taxon>Sar</taxon>
        <taxon>Stramenopiles</taxon>
        <taxon>Bigyra</taxon>
        <taxon>Labyrinthulomycetes</taxon>
        <taxon>Thraustochytrida</taxon>
        <taxon>Thraustochytriidae</taxon>
        <taxon>Mucochytrium</taxon>
    </lineage>
</organism>
<dbReference type="AlphaFoldDB" id="A0A7S2S5Q5"/>
<sequence>MHRIERLGAQLGGVRRGGGVGISASVTSAHGLDAQQLKGKCCVVTGAGSGIGAATAMLFARHGANVVCADIDEESAKESAQDINQDFPGCAIHLKCDVSNKADTKNVVDLCVSKFGRLDVFFANAGVLNKFVPIINESEEQFMKVLSINTLSVFMAIKYAGEAMKKSGGGSIICTGSIAALRADLTPLQYTASKGAVLSMVRSANDRMLLDNVRVNAVVPGGVLTPLVMRVAQNLHAENLELKGYDSMRFPPIDPAEIAQVVVFLASDQSQCIKGQQIIADGAMANSMGSQPYPTKKK</sequence>
<dbReference type="Pfam" id="PF13561">
    <property type="entry name" value="adh_short_C2"/>
    <property type="match status" value="1"/>
</dbReference>
<evidence type="ECO:0000256" key="1">
    <source>
        <dbReference type="ARBA" id="ARBA00006484"/>
    </source>
</evidence>
<gene>
    <name evidence="3" type="ORF">QSP1433_LOCUS10589</name>
</gene>
<dbReference type="InterPro" id="IPR036291">
    <property type="entry name" value="NAD(P)-bd_dom_sf"/>
</dbReference>
<dbReference type="PANTHER" id="PTHR43180">
    <property type="entry name" value="3-OXOACYL-(ACYL-CARRIER-PROTEIN) REDUCTASE (AFU_ORTHOLOGUE AFUA_6G11210)"/>
    <property type="match status" value="1"/>
</dbReference>
<dbReference type="SUPFAM" id="SSF51735">
    <property type="entry name" value="NAD(P)-binding Rossmann-fold domains"/>
    <property type="match status" value="1"/>
</dbReference>
<dbReference type="Gene3D" id="3.40.50.720">
    <property type="entry name" value="NAD(P)-binding Rossmann-like Domain"/>
    <property type="match status" value="1"/>
</dbReference>
<comment type="similarity">
    <text evidence="1">Belongs to the short-chain dehydrogenases/reductases (SDR) family.</text>
</comment>
<name>A0A7S2S5Q5_9STRA</name>
<evidence type="ECO:0000313" key="3">
    <source>
        <dbReference type="EMBL" id="CAD9690349.1"/>
    </source>
</evidence>
<dbReference type="EMBL" id="HBHK01016856">
    <property type="protein sequence ID" value="CAD9690349.1"/>
    <property type="molecule type" value="Transcribed_RNA"/>
</dbReference>
<accession>A0A7S2S5Q5</accession>
<proteinExistence type="inferred from homology"/>
<dbReference type="PANTHER" id="PTHR43180:SF66">
    <property type="entry name" value="SHORT-CHAIN DEHYDROGENASE_REDUCTASE FAMILY PROTEIN"/>
    <property type="match status" value="1"/>
</dbReference>
<dbReference type="PRINTS" id="PR00081">
    <property type="entry name" value="GDHRDH"/>
</dbReference>
<protein>
    <submittedName>
        <fullName evidence="3">Uncharacterized protein</fullName>
    </submittedName>
</protein>
<dbReference type="CDD" id="cd05233">
    <property type="entry name" value="SDR_c"/>
    <property type="match status" value="1"/>
</dbReference>